<dbReference type="InterPro" id="IPR008972">
    <property type="entry name" value="Cupredoxin"/>
</dbReference>
<comment type="caution">
    <text evidence="4">The sequence shown here is derived from an EMBL/GenBank/DDBJ whole genome shotgun (WGS) entry which is preliminary data.</text>
</comment>
<name>A0ABT2ZSJ5_9RHOB</name>
<feature type="domain" description="Blue (type 1) copper" evidence="3">
    <location>
        <begin position="35"/>
        <end position="114"/>
    </location>
</feature>
<dbReference type="InterPro" id="IPR000923">
    <property type="entry name" value="BlueCu_1"/>
</dbReference>
<dbReference type="InterPro" id="IPR035668">
    <property type="entry name" value="Amicyanin"/>
</dbReference>
<dbReference type="Proteomes" id="UP001652564">
    <property type="component" value="Unassembled WGS sequence"/>
</dbReference>
<sequence>MRVVSGATRRRFGLLMGAGLVAPLVVRAHDGPHLVEAGIEGFAFVPCRLEIRAGDTVRWTNHDIAPHTATDKAGGWDTGRIAKGESSDVTYDAPGTYAVFCRFHPNMIAEVVVEPA</sequence>
<dbReference type="PANTHER" id="PTHR36507">
    <property type="entry name" value="BLL1555 PROTEIN"/>
    <property type="match status" value="1"/>
</dbReference>
<gene>
    <name evidence="4" type="ORF">OEZ71_17700</name>
</gene>
<evidence type="ECO:0000259" key="3">
    <source>
        <dbReference type="Pfam" id="PF00127"/>
    </source>
</evidence>
<keyword evidence="1" id="KW-0479">Metal-binding</keyword>
<dbReference type="Pfam" id="PF00127">
    <property type="entry name" value="Copper-bind"/>
    <property type="match status" value="1"/>
</dbReference>
<dbReference type="PANTHER" id="PTHR36507:SF1">
    <property type="entry name" value="BLL1555 PROTEIN"/>
    <property type="match status" value="1"/>
</dbReference>
<evidence type="ECO:0000256" key="1">
    <source>
        <dbReference type="ARBA" id="ARBA00022723"/>
    </source>
</evidence>
<proteinExistence type="predicted"/>
<dbReference type="Gene3D" id="2.60.40.420">
    <property type="entry name" value="Cupredoxins - blue copper proteins"/>
    <property type="match status" value="1"/>
</dbReference>
<dbReference type="CDD" id="cd13921">
    <property type="entry name" value="Amicyanin"/>
    <property type="match status" value="1"/>
</dbReference>
<evidence type="ECO:0000313" key="4">
    <source>
        <dbReference type="EMBL" id="MCV2874136.1"/>
    </source>
</evidence>
<accession>A0ABT2ZSJ5</accession>
<dbReference type="RefSeq" id="WP_263741385.1">
    <property type="nucleotide sequence ID" value="NZ_JAOWKZ010000004.1"/>
</dbReference>
<keyword evidence="2" id="KW-0186">Copper</keyword>
<evidence type="ECO:0000256" key="2">
    <source>
        <dbReference type="ARBA" id="ARBA00023008"/>
    </source>
</evidence>
<evidence type="ECO:0000313" key="5">
    <source>
        <dbReference type="Proteomes" id="UP001652564"/>
    </source>
</evidence>
<protein>
    <submittedName>
        <fullName evidence="4">Cupredoxin family copper-binding protein</fullName>
    </submittedName>
</protein>
<reference evidence="4 5" key="1">
    <citation type="submission" date="2022-10" db="EMBL/GenBank/DDBJ databases">
        <title>Defluviimonas sp. nov., isolated from ocean surface sediments.</title>
        <authorList>
            <person name="He W."/>
            <person name="Wang L."/>
            <person name="Zhang D.-F."/>
        </authorList>
    </citation>
    <scope>NUCLEOTIDE SEQUENCE [LARGE SCALE GENOMIC DNA]</scope>
    <source>
        <strain evidence="4 5">WL0050</strain>
    </source>
</reference>
<keyword evidence="5" id="KW-1185">Reference proteome</keyword>
<dbReference type="EMBL" id="JAOWKZ010000004">
    <property type="protein sequence ID" value="MCV2874136.1"/>
    <property type="molecule type" value="Genomic_DNA"/>
</dbReference>
<organism evidence="4 5">
    <name type="scientific">Albidovulum litorale</name>
    <dbReference type="NCBI Taxonomy" id="2984134"/>
    <lineage>
        <taxon>Bacteria</taxon>
        <taxon>Pseudomonadati</taxon>
        <taxon>Pseudomonadota</taxon>
        <taxon>Alphaproteobacteria</taxon>
        <taxon>Rhodobacterales</taxon>
        <taxon>Paracoccaceae</taxon>
        <taxon>Albidovulum</taxon>
    </lineage>
</organism>
<dbReference type="SUPFAM" id="SSF49503">
    <property type="entry name" value="Cupredoxins"/>
    <property type="match status" value="1"/>
</dbReference>
<dbReference type="InterPro" id="IPR052721">
    <property type="entry name" value="ET_Amicyanin"/>
</dbReference>